<dbReference type="SUPFAM" id="SSF46894">
    <property type="entry name" value="C-terminal effector domain of the bipartite response regulators"/>
    <property type="match status" value="1"/>
</dbReference>
<dbReference type="PRINTS" id="PR00038">
    <property type="entry name" value="HTHLUXR"/>
</dbReference>
<feature type="domain" description="HTH luxR-type" evidence="2">
    <location>
        <begin position="150"/>
        <end position="215"/>
    </location>
</feature>
<dbReference type="PANTHER" id="PTHR43214:SF38">
    <property type="entry name" value="NITRATE_NITRITE RESPONSE REGULATOR PROTEIN NARL"/>
    <property type="match status" value="1"/>
</dbReference>
<accession>A0ABU3PXY2</accession>
<organism evidence="3 4">
    <name type="scientific">Nocardioides imazamoxiresistens</name>
    <dbReference type="NCBI Taxonomy" id="3231893"/>
    <lineage>
        <taxon>Bacteria</taxon>
        <taxon>Bacillati</taxon>
        <taxon>Actinomycetota</taxon>
        <taxon>Actinomycetes</taxon>
        <taxon>Propionibacteriales</taxon>
        <taxon>Nocardioidaceae</taxon>
        <taxon>Nocardioides</taxon>
    </lineage>
</organism>
<evidence type="ECO:0000256" key="1">
    <source>
        <dbReference type="ARBA" id="ARBA00023125"/>
    </source>
</evidence>
<dbReference type="InterPro" id="IPR016032">
    <property type="entry name" value="Sig_transdc_resp-reg_C-effctor"/>
</dbReference>
<dbReference type="PANTHER" id="PTHR43214">
    <property type="entry name" value="TWO-COMPONENT RESPONSE REGULATOR"/>
    <property type="match status" value="1"/>
</dbReference>
<sequence length="276" mass="28185">MTRHDVVLVGRPNVALHGLEHLVRSDDRLRHLATLSLADLDVRGADGSLLGAAGIDGHRIGVLVLVEPTPSQVATQLATLAALAPGVPVLVVVREVEACDVASVGAATSCIGSDCAPEAVLSAVAATADAVAVFDRRLGGVAKMAQELDLLSRMATLSARHREILDLVWAGDSNRRIATAMELSEPTVKKCVADILDKLGVENRVQAAVLATRLKLAEYVAGGRLVPAVAPSATAPLVVTSAATVAASAAAFADGRSTGAAVGAVALAELDARPRT</sequence>
<dbReference type="InterPro" id="IPR036388">
    <property type="entry name" value="WH-like_DNA-bd_sf"/>
</dbReference>
<dbReference type="PROSITE" id="PS50043">
    <property type="entry name" value="HTH_LUXR_2"/>
    <property type="match status" value="1"/>
</dbReference>
<dbReference type="InterPro" id="IPR039420">
    <property type="entry name" value="WalR-like"/>
</dbReference>
<evidence type="ECO:0000313" key="3">
    <source>
        <dbReference type="EMBL" id="MDT9594101.1"/>
    </source>
</evidence>
<dbReference type="EMBL" id="JAVYII010000005">
    <property type="protein sequence ID" value="MDT9594101.1"/>
    <property type="molecule type" value="Genomic_DNA"/>
</dbReference>
<dbReference type="Proteomes" id="UP001268542">
    <property type="component" value="Unassembled WGS sequence"/>
</dbReference>
<keyword evidence="1" id="KW-0238">DNA-binding</keyword>
<dbReference type="InterPro" id="IPR000792">
    <property type="entry name" value="Tscrpt_reg_LuxR_C"/>
</dbReference>
<dbReference type="RefSeq" id="WP_315733582.1">
    <property type="nucleotide sequence ID" value="NZ_JAVYII010000005.1"/>
</dbReference>
<dbReference type="Pfam" id="PF00196">
    <property type="entry name" value="GerE"/>
    <property type="match status" value="1"/>
</dbReference>
<evidence type="ECO:0000313" key="4">
    <source>
        <dbReference type="Proteomes" id="UP001268542"/>
    </source>
</evidence>
<keyword evidence="4" id="KW-1185">Reference proteome</keyword>
<dbReference type="SMART" id="SM00421">
    <property type="entry name" value="HTH_LUXR"/>
    <property type="match status" value="1"/>
</dbReference>
<evidence type="ECO:0000259" key="2">
    <source>
        <dbReference type="PROSITE" id="PS50043"/>
    </source>
</evidence>
<gene>
    <name evidence="3" type="ORF">RDV89_13545</name>
</gene>
<dbReference type="CDD" id="cd06170">
    <property type="entry name" value="LuxR_C_like"/>
    <property type="match status" value="1"/>
</dbReference>
<protein>
    <submittedName>
        <fullName evidence="3">LuxR C-terminal-related transcriptional regulator</fullName>
    </submittedName>
</protein>
<reference evidence="3 4" key="1">
    <citation type="submission" date="2023-08" db="EMBL/GenBank/DDBJ databases">
        <title>Nocardioides seae sp. nov., a bacterium isolated from a soil.</title>
        <authorList>
            <person name="Wang X."/>
        </authorList>
    </citation>
    <scope>NUCLEOTIDE SEQUENCE [LARGE SCALE GENOMIC DNA]</scope>
    <source>
        <strain evidence="3 4">YZH12</strain>
    </source>
</reference>
<dbReference type="Gene3D" id="1.10.10.10">
    <property type="entry name" value="Winged helix-like DNA-binding domain superfamily/Winged helix DNA-binding domain"/>
    <property type="match status" value="1"/>
</dbReference>
<proteinExistence type="predicted"/>
<name>A0ABU3PXY2_9ACTN</name>
<comment type="caution">
    <text evidence="3">The sequence shown here is derived from an EMBL/GenBank/DDBJ whole genome shotgun (WGS) entry which is preliminary data.</text>
</comment>